<evidence type="ECO:0000313" key="2">
    <source>
        <dbReference type="Proteomes" id="UP001180020"/>
    </source>
</evidence>
<reference evidence="1" key="1">
    <citation type="journal article" date="2023" name="Nat. Commun.">
        <title>Diploid and tetraploid genomes of Acorus and the evolution of monocots.</title>
        <authorList>
            <person name="Ma L."/>
            <person name="Liu K.W."/>
            <person name="Li Z."/>
            <person name="Hsiao Y.Y."/>
            <person name="Qi Y."/>
            <person name="Fu T."/>
            <person name="Tang G.D."/>
            <person name="Zhang D."/>
            <person name="Sun W.H."/>
            <person name="Liu D.K."/>
            <person name="Li Y."/>
            <person name="Chen G.Z."/>
            <person name="Liu X.D."/>
            <person name="Liao X.Y."/>
            <person name="Jiang Y.T."/>
            <person name="Yu X."/>
            <person name="Hao Y."/>
            <person name="Huang J."/>
            <person name="Zhao X.W."/>
            <person name="Ke S."/>
            <person name="Chen Y.Y."/>
            <person name="Wu W.L."/>
            <person name="Hsu J.L."/>
            <person name="Lin Y.F."/>
            <person name="Huang M.D."/>
            <person name="Li C.Y."/>
            <person name="Huang L."/>
            <person name="Wang Z.W."/>
            <person name="Zhao X."/>
            <person name="Zhong W.Y."/>
            <person name="Peng D.H."/>
            <person name="Ahmad S."/>
            <person name="Lan S."/>
            <person name="Zhang J.S."/>
            <person name="Tsai W.C."/>
            <person name="Van de Peer Y."/>
            <person name="Liu Z.J."/>
        </authorList>
    </citation>
    <scope>NUCLEOTIDE SEQUENCE</scope>
    <source>
        <strain evidence="1">CP</strain>
    </source>
</reference>
<name>A0AAV9FW05_ACOCL</name>
<protein>
    <submittedName>
        <fullName evidence="1">Uncharacterized protein</fullName>
    </submittedName>
</protein>
<dbReference type="Proteomes" id="UP001180020">
    <property type="component" value="Unassembled WGS sequence"/>
</dbReference>
<dbReference type="EMBL" id="JAUJYO010000001">
    <property type="protein sequence ID" value="KAK1327217.1"/>
    <property type="molecule type" value="Genomic_DNA"/>
</dbReference>
<keyword evidence="2" id="KW-1185">Reference proteome</keyword>
<sequence>MDQRPQHRPLLGLLLEPPRQSFSMDVPHSEVVLEAEQQPDGGVRGDRSIVTKFAEHHRTVGDVRRLGINRMKRPNILTFAESAV</sequence>
<comment type="caution">
    <text evidence="1">The sequence shown here is derived from an EMBL/GenBank/DDBJ whole genome shotgun (WGS) entry which is preliminary data.</text>
</comment>
<gene>
    <name evidence="1" type="ORF">QJS10_CPA01g00387</name>
</gene>
<proteinExistence type="predicted"/>
<reference evidence="1" key="2">
    <citation type="submission" date="2023-06" db="EMBL/GenBank/DDBJ databases">
        <authorList>
            <person name="Ma L."/>
            <person name="Liu K.-W."/>
            <person name="Li Z."/>
            <person name="Hsiao Y.-Y."/>
            <person name="Qi Y."/>
            <person name="Fu T."/>
            <person name="Tang G."/>
            <person name="Zhang D."/>
            <person name="Sun W.-H."/>
            <person name="Liu D.-K."/>
            <person name="Li Y."/>
            <person name="Chen G.-Z."/>
            <person name="Liu X.-D."/>
            <person name="Liao X.-Y."/>
            <person name="Jiang Y.-T."/>
            <person name="Yu X."/>
            <person name="Hao Y."/>
            <person name="Huang J."/>
            <person name="Zhao X.-W."/>
            <person name="Ke S."/>
            <person name="Chen Y.-Y."/>
            <person name="Wu W.-L."/>
            <person name="Hsu J.-L."/>
            <person name="Lin Y.-F."/>
            <person name="Huang M.-D."/>
            <person name="Li C.-Y."/>
            <person name="Huang L."/>
            <person name="Wang Z.-W."/>
            <person name="Zhao X."/>
            <person name="Zhong W.-Y."/>
            <person name="Peng D.-H."/>
            <person name="Ahmad S."/>
            <person name="Lan S."/>
            <person name="Zhang J.-S."/>
            <person name="Tsai W.-C."/>
            <person name="Van De Peer Y."/>
            <person name="Liu Z.-J."/>
        </authorList>
    </citation>
    <scope>NUCLEOTIDE SEQUENCE</scope>
    <source>
        <strain evidence="1">CP</strain>
        <tissue evidence="1">Leaves</tissue>
    </source>
</reference>
<organism evidence="1 2">
    <name type="scientific">Acorus calamus</name>
    <name type="common">Sweet flag</name>
    <dbReference type="NCBI Taxonomy" id="4465"/>
    <lineage>
        <taxon>Eukaryota</taxon>
        <taxon>Viridiplantae</taxon>
        <taxon>Streptophyta</taxon>
        <taxon>Embryophyta</taxon>
        <taxon>Tracheophyta</taxon>
        <taxon>Spermatophyta</taxon>
        <taxon>Magnoliopsida</taxon>
        <taxon>Liliopsida</taxon>
        <taxon>Acoraceae</taxon>
        <taxon>Acorus</taxon>
    </lineage>
</organism>
<dbReference type="AlphaFoldDB" id="A0AAV9FW05"/>
<accession>A0AAV9FW05</accession>
<evidence type="ECO:0000313" key="1">
    <source>
        <dbReference type="EMBL" id="KAK1327217.1"/>
    </source>
</evidence>